<evidence type="ECO:0000256" key="1">
    <source>
        <dbReference type="SAM" id="MobiDB-lite"/>
    </source>
</evidence>
<dbReference type="InterPro" id="IPR052237">
    <property type="entry name" value="Ataxin-7-like_regulator"/>
</dbReference>
<sequence length="664" mass="73708">MAALNRRIPNLDDFVGLNWSCWVDRVNILPSDAGSDTEDGSKYGKKRTETMTLRKEDMHIFGHCPAQDDFYLVVCSHCGQVVKPEAFEKHCERRHGQLTKMCGQSSTLAPQQRPRPGQSPVKFPFSRERQRDGAHGEDRAASAASLPVHQHRPTKAQREAVSLPSVEKFPQEKPSLLHHSTSITRPRAPPWHSGPLPPGSSSNPTPERPPVQKATVGQTSESHSPLRGTKTYSRTNKNKDKKECDLNKHNRVLDPEKKKPSSLEPVCNTDALHQQQKTPTKAKPSDHLAAEQRRVSSGQQPPVKSKEKEQHVEVFDEKVTQGSRHNCHVLGRANESAENLPEEKVDSPVAVEVKPPYPFNHSLLSSEESDADEQEENTDLPASTWHPKPLGLCTFGCRTLGCSIFTFDRRLHHLRIALSAMLEQHINSHLWKKMPPAASGLRSSHVTSPPVRNASKPLKSAGSLKRDCTSQGQLETKSSHHNSQSTKPPTSTSAASLESAQWCSTMRRPSKAQLKEVVLVQDGSSAVQKASRLPHSSEDKSSRYFRDSPLTEKGQQKSPSCSGSAGKKQQRHSLPLQPTKRHLPGLEKQPPLSAKTEHKVVSNDHQSPGQKRKWNNESSPVSSSLPRTSKCKRLSTSSTSSLLTWKGENIEDVLSWDQDKRSNS</sequence>
<feature type="compositionally biased region" description="Basic and acidic residues" evidence="1">
    <location>
        <begin position="283"/>
        <end position="294"/>
    </location>
</feature>
<reference evidence="2" key="3">
    <citation type="submission" date="2025-09" db="UniProtKB">
        <authorList>
            <consortium name="Ensembl"/>
        </authorList>
    </citation>
    <scope>IDENTIFICATION</scope>
</reference>
<protein>
    <submittedName>
        <fullName evidence="2">Ataxin 7-like 2b</fullName>
    </submittedName>
</protein>
<dbReference type="PANTHER" id="PTHR15117">
    <property type="entry name" value="ATAXIN 7 RELATED"/>
    <property type="match status" value="1"/>
</dbReference>
<feature type="compositionally biased region" description="Low complexity" evidence="1">
    <location>
        <begin position="483"/>
        <end position="496"/>
    </location>
</feature>
<feature type="compositionally biased region" description="Low complexity" evidence="1">
    <location>
        <begin position="190"/>
        <end position="205"/>
    </location>
</feature>
<dbReference type="GeneID" id="103384808"/>
<dbReference type="Proteomes" id="UP000265120">
    <property type="component" value="Chromosome 10"/>
</dbReference>
<keyword evidence="3" id="KW-1185">Reference proteome</keyword>
<dbReference type="PANTHER" id="PTHR15117:SF5">
    <property type="entry name" value="ATAXIN-7-LIKE PROTEIN 2"/>
    <property type="match status" value="1"/>
</dbReference>
<accession>A0A3P8UVL1</accession>
<dbReference type="FunCoup" id="A0A3P8UVL1">
    <property type="interactions" value="61"/>
</dbReference>
<dbReference type="OMA" id="NSNCHIL"/>
<dbReference type="CTD" id="436928"/>
<dbReference type="STRING" id="244447.ENSCSEP00000006397"/>
<evidence type="ECO:0000313" key="3">
    <source>
        <dbReference type="Proteomes" id="UP000265120"/>
    </source>
</evidence>
<name>A0A3P8UVL1_CYNSE</name>
<feature type="region of interest" description="Disordered" evidence="1">
    <location>
        <begin position="360"/>
        <end position="383"/>
    </location>
</feature>
<feature type="compositionally biased region" description="Basic and acidic residues" evidence="1">
    <location>
        <begin position="237"/>
        <end position="261"/>
    </location>
</feature>
<dbReference type="GeneTree" id="ENSGT00940000159736"/>
<organism evidence="2 3">
    <name type="scientific">Cynoglossus semilaevis</name>
    <name type="common">Tongue sole</name>
    <dbReference type="NCBI Taxonomy" id="244447"/>
    <lineage>
        <taxon>Eukaryota</taxon>
        <taxon>Metazoa</taxon>
        <taxon>Chordata</taxon>
        <taxon>Craniata</taxon>
        <taxon>Vertebrata</taxon>
        <taxon>Euteleostomi</taxon>
        <taxon>Actinopterygii</taxon>
        <taxon>Neopterygii</taxon>
        <taxon>Teleostei</taxon>
        <taxon>Neoteleostei</taxon>
        <taxon>Acanthomorphata</taxon>
        <taxon>Carangaria</taxon>
        <taxon>Pleuronectiformes</taxon>
        <taxon>Pleuronectoidei</taxon>
        <taxon>Cynoglossidae</taxon>
        <taxon>Cynoglossinae</taxon>
        <taxon>Cynoglossus</taxon>
    </lineage>
</organism>
<feature type="compositionally biased region" description="Basic and acidic residues" evidence="1">
    <location>
        <begin position="535"/>
        <end position="550"/>
    </location>
</feature>
<dbReference type="OrthoDB" id="21678at2759"/>
<proteinExistence type="predicted"/>
<feature type="region of interest" description="Disordered" evidence="1">
    <location>
        <begin position="523"/>
        <end position="642"/>
    </location>
</feature>
<feature type="compositionally biased region" description="Acidic residues" evidence="1">
    <location>
        <begin position="367"/>
        <end position="378"/>
    </location>
</feature>
<evidence type="ECO:0000313" key="2">
    <source>
        <dbReference type="Ensembl" id="ENSCSEP00000006397.1"/>
    </source>
</evidence>
<reference evidence="2 3" key="1">
    <citation type="journal article" date="2014" name="Nat. Genet.">
        <title>Whole-genome sequence of a flatfish provides insights into ZW sex chromosome evolution and adaptation to a benthic lifestyle.</title>
        <authorList>
            <person name="Chen S."/>
            <person name="Zhang G."/>
            <person name="Shao C."/>
            <person name="Huang Q."/>
            <person name="Liu G."/>
            <person name="Zhang P."/>
            <person name="Song W."/>
            <person name="An N."/>
            <person name="Chalopin D."/>
            <person name="Volff J.N."/>
            <person name="Hong Y."/>
            <person name="Li Q."/>
            <person name="Sha Z."/>
            <person name="Zhou H."/>
            <person name="Xie M."/>
            <person name="Yu Q."/>
            <person name="Liu Y."/>
            <person name="Xiang H."/>
            <person name="Wang N."/>
            <person name="Wu K."/>
            <person name="Yang C."/>
            <person name="Zhou Q."/>
            <person name="Liao X."/>
            <person name="Yang L."/>
            <person name="Hu Q."/>
            <person name="Zhang J."/>
            <person name="Meng L."/>
            <person name="Jin L."/>
            <person name="Tian Y."/>
            <person name="Lian J."/>
            <person name="Yang J."/>
            <person name="Miao G."/>
            <person name="Liu S."/>
            <person name="Liang Z."/>
            <person name="Yan F."/>
            <person name="Li Y."/>
            <person name="Sun B."/>
            <person name="Zhang H."/>
            <person name="Zhang J."/>
            <person name="Zhu Y."/>
            <person name="Du M."/>
            <person name="Zhao Y."/>
            <person name="Schartl M."/>
            <person name="Tang Q."/>
            <person name="Wang J."/>
        </authorList>
    </citation>
    <scope>NUCLEOTIDE SEQUENCE</scope>
</reference>
<feature type="compositionally biased region" description="Basic and acidic residues" evidence="1">
    <location>
        <begin position="125"/>
        <end position="140"/>
    </location>
</feature>
<dbReference type="InParanoid" id="A0A3P8UVL1"/>
<dbReference type="Ensembl" id="ENSCSET00000006469.1">
    <property type="protein sequence ID" value="ENSCSEP00000006397.1"/>
    <property type="gene ID" value="ENSCSEG00000004145.1"/>
</dbReference>
<feature type="region of interest" description="Disordered" evidence="1">
    <location>
        <begin position="437"/>
        <end position="504"/>
    </location>
</feature>
<feature type="compositionally biased region" description="Low complexity" evidence="1">
    <location>
        <begin position="618"/>
        <end position="642"/>
    </location>
</feature>
<dbReference type="AlphaFoldDB" id="A0A3P8UVL1"/>
<feature type="region of interest" description="Disordered" evidence="1">
    <location>
        <begin position="102"/>
        <end position="310"/>
    </location>
</feature>
<dbReference type="KEGG" id="csem:103384808"/>
<dbReference type="RefSeq" id="XP_008316701.1">
    <property type="nucleotide sequence ID" value="XM_008318479.3"/>
</dbReference>
<reference evidence="2" key="2">
    <citation type="submission" date="2025-08" db="UniProtKB">
        <authorList>
            <consortium name="Ensembl"/>
        </authorList>
    </citation>
    <scope>IDENTIFICATION</scope>
</reference>